<geneLocation type="plasmid" evidence="1 2">
    <name>pHTIA</name>
</geneLocation>
<protein>
    <recommendedName>
        <fullName evidence="3">ATP-binding protein</fullName>
    </recommendedName>
</protein>
<dbReference type="HOGENOM" id="CLU_441217_0_0_2"/>
<proteinExistence type="predicted"/>
<dbReference type="PATRIC" id="fig|1033806.12.peg.2925"/>
<dbReference type="KEGG" id="hti:HTIA_p2934"/>
<accession>F7PR47</accession>
<dbReference type="InterPro" id="IPR036890">
    <property type="entry name" value="HATPase_C_sf"/>
</dbReference>
<keyword evidence="1" id="KW-0614">Plasmid</keyword>
<dbReference type="Gene3D" id="3.30.565.10">
    <property type="entry name" value="Histidine kinase-like ATPase, C-terminal domain"/>
    <property type="match status" value="1"/>
</dbReference>
<gene>
    <name evidence="1" type="ORF">HTIA_p2934</name>
</gene>
<dbReference type="Pfam" id="PF13589">
    <property type="entry name" value="HATPase_c_3"/>
    <property type="match status" value="1"/>
</dbReference>
<organism evidence="1 2">
    <name type="scientific">Halorhabdus tiamatea SARL4B</name>
    <dbReference type="NCBI Taxonomy" id="1033806"/>
    <lineage>
        <taxon>Archaea</taxon>
        <taxon>Methanobacteriati</taxon>
        <taxon>Methanobacteriota</taxon>
        <taxon>Stenosarchaea group</taxon>
        <taxon>Halobacteria</taxon>
        <taxon>Halobacteriales</taxon>
        <taxon>Haloarculaceae</taxon>
        <taxon>Halorhabdus</taxon>
    </lineage>
</organism>
<evidence type="ECO:0000313" key="2">
    <source>
        <dbReference type="Proteomes" id="UP000015381"/>
    </source>
</evidence>
<dbReference type="AlphaFoldDB" id="F7PR47"/>
<dbReference type="EMBL" id="HF571521">
    <property type="protein sequence ID" value="CCQ35036.1"/>
    <property type="molecule type" value="Genomic_DNA"/>
</dbReference>
<dbReference type="SUPFAM" id="SSF55874">
    <property type="entry name" value="ATPase domain of HSP90 chaperone/DNA topoisomerase II/histidine kinase"/>
    <property type="match status" value="1"/>
</dbReference>
<reference evidence="1 2" key="1">
    <citation type="journal article" date="2014" name="Environ. Microbiol.">
        <title>Halorhabdus tiamatea: proteogenomics and glycosidase activity measurements identify the first cultivated euryarchaeon from a deep-sea anoxic brine lake as potential polysaccharide degrader.</title>
        <authorList>
            <person name="Werner J."/>
            <person name="Ferrer M."/>
            <person name="Michel G."/>
            <person name="Mann A.J."/>
            <person name="Huang S."/>
            <person name="Juarez S."/>
            <person name="Ciordia S."/>
            <person name="Albar J.P."/>
            <person name="Alcaide M."/>
            <person name="La Cono V."/>
            <person name="Yakimov M.M."/>
            <person name="Antunes A."/>
            <person name="Taborda M."/>
            <person name="Da Costa M.S."/>
            <person name="Amann R.I."/>
            <person name="Gloeckner F.O."/>
            <person name="Golyshina O.V."/>
            <person name="Golyshin P.N."/>
            <person name="Teeling H."/>
        </authorList>
    </citation>
    <scope>NUCLEOTIDE SEQUENCE [LARGE SCALE GENOMIC DNA]</scope>
    <source>
        <strain evidence="2">SARL4B</strain>
        <plasmid evidence="1">pHTIA</plasmid>
    </source>
</reference>
<keyword evidence="2" id="KW-1185">Reference proteome</keyword>
<evidence type="ECO:0008006" key="3">
    <source>
        <dbReference type="Google" id="ProtNLM"/>
    </source>
</evidence>
<evidence type="ECO:0000313" key="1">
    <source>
        <dbReference type="EMBL" id="CCQ35036.1"/>
    </source>
</evidence>
<sequence>MSQMRGKERAQLLPTKEALTALKSDVTLESAILELCDNALDAWKRASDRSDEAKIEISVDQEEARTQLMIRDDTGGVPRDEAAMLFGLGQTAKQNGGSIGTFGVGAKKSLVNLGVPFTIRSHHPSDENGWRYRIDESWFEDDHDWSVSLHTDAEIEPGVTEICIEDLNYEWSEETAAGLRTRLGQAYNLFLSDEMQELRNEDFDLTILVDGEPVTPDGVPEWAFSQFDGLFPRRYKDIQLDFDHLEAPVRLHITVGLLHKKDTHSAGTDIYIQKRKVVSSARDAQGGFGDGQERIGKFNARHDRLRIIVELETEADGQKLPWDTQKSSIDKHNPIMRGTDETKGVYNWLRRVAQAYYELDADKVPRAFVEPYDADSAVAANGGDVKTQDYRDRQRIVSSHRPDTDLTEIRALRQTAEAHATLRIRCDEVLPKGKRPAYRTQLAQESDRGLDQLVAIEEAPPKCLEKDAHKVAGRINELARIHMENAFRHSDDLEAWQKPRYQKYFKNHGGQKLSVVEELPEHLPSTPADIKNGDHEVEIDGMTEQPIAESSQTVSEDQSQSETAELFLVFNDEEEEEERGAKILDLPRSQLCGNLNLPHTAGDDLVWEEIRHLIESSLE</sequence>
<dbReference type="Proteomes" id="UP000015381">
    <property type="component" value="Plasmid pHTIA"/>
</dbReference>
<name>F7PR47_9EURY</name>